<comment type="subcellular location">
    <subcellularLocation>
        <location evidence="7">Cytoplasm</location>
    </subcellularLocation>
</comment>
<reference evidence="10 11" key="1">
    <citation type="journal article" date="2012" name="J. Bacteriol.">
        <title>Comparative Genomic Analyses of 17 Clinical Isolates of Gardnerella vaginalis Provide Evidence of Multiple Genetically Isolated Clades Consistent with Subspeciation into Genovars.</title>
        <authorList>
            <person name="Ahmed A."/>
            <person name="Earl J."/>
            <person name="Retchless A."/>
            <person name="Hillier S."/>
            <person name="Rabe L."/>
            <person name="Cherpes T."/>
            <person name="Powell E."/>
            <person name="Janto B."/>
            <person name="Eutsey R."/>
            <person name="Hiller N.L."/>
            <person name="Boissy R."/>
            <person name="Dahlgreen M."/>
            <person name="Hall B."/>
            <person name="Costerton J."/>
            <person name="Post J.C."/>
            <person name="Hu F."/>
            <person name="Ehrlich G."/>
        </authorList>
    </citation>
    <scope>NUCLEOTIDE SEQUENCE [LARGE SCALE GENOMIC DNA]</scope>
    <source>
        <strain evidence="10 11">55152</strain>
    </source>
</reference>
<dbReference type="GO" id="GO:0006400">
    <property type="term" value="P:tRNA modification"/>
    <property type="evidence" value="ECO:0007669"/>
    <property type="project" value="UniProtKB-UniRule"/>
</dbReference>
<dbReference type="RefSeq" id="WP_004574387.1">
    <property type="nucleotide sequence ID" value="NZ_ADEQ01000025.1"/>
</dbReference>
<evidence type="ECO:0000259" key="8">
    <source>
        <dbReference type="Pfam" id="PF01171"/>
    </source>
</evidence>
<name>I4LNW9_GARVA</name>
<dbReference type="HAMAP" id="MF_01161">
    <property type="entry name" value="tRNA_Ile_lys_synt"/>
    <property type="match status" value="1"/>
</dbReference>
<evidence type="ECO:0000313" key="10">
    <source>
        <dbReference type="EMBL" id="EIK78659.1"/>
    </source>
</evidence>
<dbReference type="Gene3D" id="1.20.59.20">
    <property type="match status" value="1"/>
</dbReference>
<evidence type="ECO:0000256" key="2">
    <source>
        <dbReference type="ARBA" id="ARBA00022598"/>
    </source>
</evidence>
<evidence type="ECO:0000256" key="1">
    <source>
        <dbReference type="ARBA" id="ARBA00022490"/>
    </source>
</evidence>
<dbReference type="SUPFAM" id="SSF82829">
    <property type="entry name" value="MesJ substrate recognition domain-like"/>
    <property type="match status" value="1"/>
</dbReference>
<dbReference type="InterPro" id="IPR012795">
    <property type="entry name" value="tRNA_Ile_lys_synt_N"/>
</dbReference>
<keyword evidence="2 7" id="KW-0436">Ligase</keyword>
<dbReference type="PATRIC" id="fig|698955.3.peg.1322"/>
<evidence type="ECO:0000256" key="7">
    <source>
        <dbReference type="HAMAP-Rule" id="MF_01161"/>
    </source>
</evidence>
<evidence type="ECO:0000259" key="9">
    <source>
        <dbReference type="Pfam" id="PF09179"/>
    </source>
</evidence>
<comment type="function">
    <text evidence="7">Ligates lysine onto the cytidine present at position 34 of the AUA codon-specific tRNA(Ile) that contains the anticodon CAU, in an ATP-dependent manner. Cytidine is converted to lysidine, thus changing the amino acid specificity of the tRNA from methionine to isoleucine.</text>
</comment>
<proteinExistence type="inferred from homology"/>
<dbReference type="GO" id="GO:0005737">
    <property type="term" value="C:cytoplasm"/>
    <property type="evidence" value="ECO:0007669"/>
    <property type="project" value="UniProtKB-SubCell"/>
</dbReference>
<gene>
    <name evidence="7" type="primary">tilS</name>
    <name evidence="10" type="ORF">CGSMWGv55152_06738</name>
</gene>
<dbReference type="Gene3D" id="3.40.50.620">
    <property type="entry name" value="HUPs"/>
    <property type="match status" value="1"/>
</dbReference>
<comment type="domain">
    <text evidence="7">The N-terminal region contains the highly conserved SGGXDS motif, predicted to be a P-loop motif involved in ATP binding.</text>
</comment>
<evidence type="ECO:0000256" key="5">
    <source>
        <dbReference type="ARBA" id="ARBA00022840"/>
    </source>
</evidence>
<keyword evidence="1 7" id="KW-0963">Cytoplasm</keyword>
<dbReference type="GO" id="GO:0032267">
    <property type="term" value="F:tRNA(Ile)-lysidine synthase activity"/>
    <property type="evidence" value="ECO:0007669"/>
    <property type="project" value="UniProtKB-EC"/>
</dbReference>
<keyword evidence="5 7" id="KW-0067">ATP-binding</keyword>
<dbReference type="PANTHER" id="PTHR43033">
    <property type="entry name" value="TRNA(ILE)-LYSIDINE SYNTHASE-RELATED"/>
    <property type="match status" value="1"/>
</dbReference>
<keyword evidence="10" id="KW-0645">Protease</keyword>
<dbReference type="InterPro" id="IPR014729">
    <property type="entry name" value="Rossmann-like_a/b/a_fold"/>
</dbReference>
<dbReference type="EC" id="6.3.4.19" evidence="7"/>
<dbReference type="NCBIfam" id="TIGR02432">
    <property type="entry name" value="lysidine_TilS_N"/>
    <property type="match status" value="1"/>
</dbReference>
<dbReference type="InterPro" id="IPR015262">
    <property type="entry name" value="tRNA_Ile_lys_synt_subst-bd"/>
</dbReference>
<comment type="catalytic activity">
    <reaction evidence="6 7">
        <text>cytidine(34) in tRNA(Ile2) + L-lysine + ATP = lysidine(34) in tRNA(Ile2) + AMP + diphosphate + H(+)</text>
        <dbReference type="Rhea" id="RHEA:43744"/>
        <dbReference type="Rhea" id="RHEA-COMP:10625"/>
        <dbReference type="Rhea" id="RHEA-COMP:10670"/>
        <dbReference type="ChEBI" id="CHEBI:15378"/>
        <dbReference type="ChEBI" id="CHEBI:30616"/>
        <dbReference type="ChEBI" id="CHEBI:32551"/>
        <dbReference type="ChEBI" id="CHEBI:33019"/>
        <dbReference type="ChEBI" id="CHEBI:82748"/>
        <dbReference type="ChEBI" id="CHEBI:83665"/>
        <dbReference type="ChEBI" id="CHEBI:456215"/>
        <dbReference type="EC" id="6.3.4.19"/>
    </reaction>
</comment>
<evidence type="ECO:0000256" key="3">
    <source>
        <dbReference type="ARBA" id="ARBA00022694"/>
    </source>
</evidence>
<keyword evidence="10" id="KW-0378">Hydrolase</keyword>
<comment type="similarity">
    <text evidence="7">Belongs to the tRNA(Ile)-lysidine synthase family.</text>
</comment>
<dbReference type="SUPFAM" id="SSF52402">
    <property type="entry name" value="Adenine nucleotide alpha hydrolases-like"/>
    <property type="match status" value="1"/>
</dbReference>
<feature type="domain" description="tRNA(Ile)-lysidine/2-thiocytidine synthase N-terminal" evidence="8">
    <location>
        <begin position="45"/>
        <end position="216"/>
    </location>
</feature>
<dbReference type="InterPro" id="IPR011063">
    <property type="entry name" value="TilS/TtcA_N"/>
</dbReference>
<keyword evidence="10" id="KW-0121">Carboxypeptidase</keyword>
<feature type="domain" description="tRNA(Ile)-lysidine synthase substrate-binding" evidence="9">
    <location>
        <begin position="296"/>
        <end position="353"/>
    </location>
</feature>
<dbReference type="Proteomes" id="UP000005936">
    <property type="component" value="Unassembled WGS sequence"/>
</dbReference>
<dbReference type="Pfam" id="PF09179">
    <property type="entry name" value="TilS"/>
    <property type="match status" value="1"/>
</dbReference>
<accession>I4LNW9</accession>
<evidence type="ECO:0000313" key="11">
    <source>
        <dbReference type="Proteomes" id="UP000005936"/>
    </source>
</evidence>
<dbReference type="Pfam" id="PF01171">
    <property type="entry name" value="ATP_bind_3"/>
    <property type="match status" value="1"/>
</dbReference>
<dbReference type="PANTHER" id="PTHR43033:SF1">
    <property type="entry name" value="TRNA(ILE)-LYSIDINE SYNTHASE-RELATED"/>
    <property type="match status" value="1"/>
</dbReference>
<sequence>MVYSPSWRKGIGEVKRCFDNLGLEVQGPQFLQHGQHLALPNAPIVLIACSGGRDSLALTALAVKVCASRGIRCAAVIVNHNMQEGSAKVAQNAANTVASLGVDKSLIFVKSVQVKDGEKGEESAARDARYTAIIGVAKDLGASAVLLAHTADDQAETVIIGLRDSAGLEAVAGMKNITVRCGIRFARPLINIRRLETTNICKDLGIEWWDDPTNGDLTQSNVELPKSYPLRSRIRHTLMPYISRFFATDMTLLLAKGAKFAQDDLDYINSQVDVIEKETILKQNYDSCAHEVKIAISPLAKQHTSIRRRIIARALTAAGIRFSSNHIESIDELITKWHGQKPVALPGGYAASRKSQTITICAHTPTCLSA</sequence>
<dbReference type="AlphaFoldDB" id="I4LNW9"/>
<dbReference type="GO" id="GO:0004180">
    <property type="term" value="F:carboxypeptidase activity"/>
    <property type="evidence" value="ECO:0007669"/>
    <property type="project" value="UniProtKB-KW"/>
</dbReference>
<evidence type="ECO:0000256" key="6">
    <source>
        <dbReference type="ARBA" id="ARBA00048539"/>
    </source>
</evidence>
<comment type="caution">
    <text evidence="10">The sequence shown here is derived from an EMBL/GenBank/DDBJ whole genome shotgun (WGS) entry which is preliminary data.</text>
</comment>
<evidence type="ECO:0000256" key="4">
    <source>
        <dbReference type="ARBA" id="ARBA00022741"/>
    </source>
</evidence>
<dbReference type="InterPro" id="IPR012094">
    <property type="entry name" value="tRNA_Ile_lys_synt"/>
</dbReference>
<protein>
    <recommendedName>
        <fullName evidence="7">tRNA(Ile)-lysidine synthase</fullName>
        <ecNumber evidence="7">6.3.4.19</ecNumber>
    </recommendedName>
    <alternativeName>
        <fullName evidence="7">tRNA(Ile)-2-lysyl-cytidine synthase</fullName>
    </alternativeName>
    <alternativeName>
        <fullName evidence="7">tRNA(Ile)-lysidine synthetase</fullName>
    </alternativeName>
</protein>
<keyword evidence="4 7" id="KW-0547">Nucleotide-binding</keyword>
<organism evidence="10 11">
    <name type="scientific">Gardnerella vaginalis 55152</name>
    <dbReference type="NCBI Taxonomy" id="698955"/>
    <lineage>
        <taxon>Bacteria</taxon>
        <taxon>Bacillati</taxon>
        <taxon>Actinomycetota</taxon>
        <taxon>Actinomycetes</taxon>
        <taxon>Bifidobacteriales</taxon>
        <taxon>Bifidobacteriaceae</taxon>
        <taxon>Gardnerella</taxon>
    </lineage>
</organism>
<feature type="binding site" evidence="7">
    <location>
        <begin position="50"/>
        <end position="55"/>
    </location>
    <ligand>
        <name>ATP</name>
        <dbReference type="ChEBI" id="CHEBI:30616"/>
    </ligand>
</feature>
<dbReference type="CDD" id="cd01992">
    <property type="entry name" value="TilS_N"/>
    <property type="match status" value="1"/>
</dbReference>
<dbReference type="EMBL" id="ADEQ01000025">
    <property type="protein sequence ID" value="EIK78659.1"/>
    <property type="molecule type" value="Genomic_DNA"/>
</dbReference>
<dbReference type="GO" id="GO:0005524">
    <property type="term" value="F:ATP binding"/>
    <property type="evidence" value="ECO:0007669"/>
    <property type="project" value="UniProtKB-UniRule"/>
</dbReference>
<keyword evidence="3 7" id="KW-0819">tRNA processing</keyword>